<feature type="region of interest" description="Disordered" evidence="1">
    <location>
        <begin position="34"/>
        <end position="73"/>
    </location>
</feature>
<dbReference type="Proteomes" id="UP000093355">
    <property type="component" value="Unassembled WGS sequence"/>
</dbReference>
<feature type="region of interest" description="Disordered" evidence="1">
    <location>
        <begin position="161"/>
        <end position="180"/>
    </location>
</feature>
<sequence>MLLIALALIGGIVWAVIAQPWRLIADMFAAPEGDETVSTPLPTGDPTSAPTDSPTPEPKPTETEDTGPKPCDPKVIEVSPVTDKEWYAWDENPQLSIRLKNTGSVDCTFNVGTNQQRFEITSGSDLWWNSTHCQSDPAEMIVTLAAGQEVTSSEPLVWDRTRSREDTCDSADRPRAPGGGASYHLNVSIGGVDSPWTAYFILG</sequence>
<comment type="caution">
    <text evidence="2">The sequence shown here is derived from an EMBL/GenBank/DDBJ whole genome shotgun (WGS) entry which is preliminary data.</text>
</comment>
<dbReference type="AlphaFoldDB" id="A0A1B9NE96"/>
<accession>A0A1B9NE96</accession>
<reference evidence="2 3" key="1">
    <citation type="submission" date="2016-05" db="EMBL/GenBank/DDBJ databases">
        <authorList>
            <person name="Lavstsen T."/>
            <person name="Jespersen J.S."/>
        </authorList>
    </citation>
    <scope>NUCLEOTIDE SEQUENCE [LARGE SCALE GENOMIC DNA]</scope>
    <source>
        <strain evidence="2 3">YLB-01</strain>
    </source>
</reference>
<evidence type="ECO:0000313" key="3">
    <source>
        <dbReference type="Proteomes" id="UP000093355"/>
    </source>
</evidence>
<gene>
    <name evidence="2" type="ORF">A7J15_04445</name>
</gene>
<feature type="compositionally biased region" description="Basic and acidic residues" evidence="1">
    <location>
        <begin position="161"/>
        <end position="175"/>
    </location>
</feature>
<evidence type="ECO:0008006" key="4">
    <source>
        <dbReference type="Google" id="ProtNLM"/>
    </source>
</evidence>
<evidence type="ECO:0000256" key="1">
    <source>
        <dbReference type="SAM" id="MobiDB-lite"/>
    </source>
</evidence>
<evidence type="ECO:0000313" key="2">
    <source>
        <dbReference type="EMBL" id="OCG74874.1"/>
    </source>
</evidence>
<name>A0A1B9NE96_9MICO</name>
<proteinExistence type="predicted"/>
<dbReference type="STRING" id="904291.A7J15_04445"/>
<feature type="compositionally biased region" description="Low complexity" evidence="1">
    <location>
        <begin position="42"/>
        <end position="52"/>
    </location>
</feature>
<organism evidence="2 3">
    <name type="scientific">Microbacterium sediminis</name>
    <dbReference type="NCBI Taxonomy" id="904291"/>
    <lineage>
        <taxon>Bacteria</taxon>
        <taxon>Bacillati</taxon>
        <taxon>Actinomycetota</taxon>
        <taxon>Actinomycetes</taxon>
        <taxon>Micrococcales</taxon>
        <taxon>Microbacteriaceae</taxon>
        <taxon>Microbacterium</taxon>
    </lineage>
</organism>
<dbReference type="EMBL" id="LXMD01000021">
    <property type="protein sequence ID" value="OCG74874.1"/>
    <property type="molecule type" value="Genomic_DNA"/>
</dbReference>
<keyword evidence="3" id="KW-1185">Reference proteome</keyword>
<protein>
    <recommendedName>
        <fullName evidence="4">DUF4232 domain-containing protein</fullName>
    </recommendedName>
</protein>